<dbReference type="OrthoDB" id="2248014at2759"/>
<protein>
    <recommendedName>
        <fullName evidence="1">Ubiquitin carboxyl-terminal hydrolase</fullName>
        <ecNumber evidence="1">3.4.19.12</ecNumber>
    </recommendedName>
</protein>
<gene>
    <name evidence="4" type="ORF">PDIGIT_LOCUS13137</name>
</gene>
<evidence type="ECO:0000313" key="4">
    <source>
        <dbReference type="EMBL" id="CAI6339971.1"/>
    </source>
</evidence>
<sequence>MFSLKSLFALQLPSFPFTPPLVPLLDTLLNGYFPIHVEVFNQSLRSSDSPACGRGSPSCQLIDKPLVPHLRPLTALPVSPPPFSNHPQTRPKRVGGDPFICSLSTMPEKPLTIATYAAGASLAAITLVYVFGPTFILDDEASSTRKKGVVGLSNAANDCFINSILQALAGLPDLRIYLIREIHRRKLDGADMYDVDPDHKLAGADDDSSPPAIKPWKLAGLQKGLVTHALKDVLDSLNERPLYKKTISPQPFIRALERAFGTRISRQQQDAQEFLQVITERLCDEYHAGANARQQALKAGTTTAEDCASEKREIVEQFDAAPTQPIEPDAAHEETTEPPSEEGFPFEGKIESQIECLTCGFKPKPTVSTFVTLTLNVPQTSSVTLNKCLDGIFRIEHIDDFRCDCCRLKYALETRTREHERASAGDKKSQLASDIEKIQQALKDDPESPPEDVELPDGPKQRIARHMYISSFPKVLALHLSRSVFAVGTISTKNLAKVSFPEELPLGGLIDRQNYRLLGLVNHKGTHNSGHYESFRRQVQPVPFSTPHSFGTEGVYSVQGSPNPSAVQSPRMSTSNLTITDRASRFPDIATGPAPDSPSLHSQSSLSSNTRDCALQSSSSTSSAIAPGPTSAPSSDDNASQKPPSTASTSRPKSTKSIRSLKEKASTMIEDSKSSLATKRKAKARRVNTNRWWRISDDKIKESKTSDVLGMQKEVYLLFYELDRR</sequence>
<dbReference type="InterPro" id="IPR028889">
    <property type="entry name" value="USP"/>
</dbReference>
<keyword evidence="5" id="KW-1185">Reference proteome</keyword>
<comment type="catalytic activity">
    <reaction evidence="1">
        <text>Thiol-dependent hydrolysis of ester, thioester, amide, peptide and isopeptide bonds formed by the C-terminal Gly of ubiquitin (a 76-residue protein attached to proteins as an intracellular targeting signal).</text>
        <dbReference type="EC" id="3.4.19.12"/>
    </reaction>
</comment>
<dbReference type="InterPro" id="IPR018200">
    <property type="entry name" value="USP_CS"/>
</dbReference>
<dbReference type="InterPro" id="IPR050164">
    <property type="entry name" value="Peptidase_C19"/>
</dbReference>
<feature type="region of interest" description="Disordered" evidence="2">
    <location>
        <begin position="319"/>
        <end position="344"/>
    </location>
</feature>
<dbReference type="PANTHER" id="PTHR24006">
    <property type="entry name" value="UBIQUITIN CARBOXYL-TERMINAL HYDROLASE"/>
    <property type="match status" value="1"/>
</dbReference>
<comment type="similarity">
    <text evidence="1">Belongs to the peptidase C19 family.</text>
</comment>
<feature type="compositionally biased region" description="Polar residues" evidence="2">
    <location>
        <begin position="558"/>
        <end position="581"/>
    </location>
</feature>
<feature type="compositionally biased region" description="Low complexity" evidence="2">
    <location>
        <begin position="617"/>
        <end position="635"/>
    </location>
</feature>
<keyword evidence="1" id="KW-0833">Ubl conjugation pathway</keyword>
<dbReference type="GO" id="GO:0006508">
    <property type="term" value="P:proteolysis"/>
    <property type="evidence" value="ECO:0007669"/>
    <property type="project" value="UniProtKB-KW"/>
</dbReference>
<dbReference type="InterPro" id="IPR001394">
    <property type="entry name" value="Peptidase_C19_UCH"/>
</dbReference>
<keyword evidence="1" id="KW-0645">Protease</keyword>
<dbReference type="SUPFAM" id="SSF54001">
    <property type="entry name" value="Cysteine proteinases"/>
    <property type="match status" value="1"/>
</dbReference>
<organism evidence="4 5">
    <name type="scientific">Periconia digitata</name>
    <dbReference type="NCBI Taxonomy" id="1303443"/>
    <lineage>
        <taxon>Eukaryota</taxon>
        <taxon>Fungi</taxon>
        <taxon>Dikarya</taxon>
        <taxon>Ascomycota</taxon>
        <taxon>Pezizomycotina</taxon>
        <taxon>Dothideomycetes</taxon>
        <taxon>Pleosporomycetidae</taxon>
        <taxon>Pleosporales</taxon>
        <taxon>Massarineae</taxon>
        <taxon>Periconiaceae</taxon>
        <taxon>Periconia</taxon>
    </lineage>
</organism>
<dbReference type="PROSITE" id="PS00972">
    <property type="entry name" value="USP_1"/>
    <property type="match status" value="1"/>
</dbReference>
<dbReference type="GO" id="GO:0005829">
    <property type="term" value="C:cytosol"/>
    <property type="evidence" value="ECO:0007669"/>
    <property type="project" value="TreeGrafter"/>
</dbReference>
<dbReference type="GO" id="GO:0016579">
    <property type="term" value="P:protein deubiquitination"/>
    <property type="evidence" value="ECO:0007669"/>
    <property type="project" value="InterPro"/>
</dbReference>
<feature type="domain" description="USP" evidence="3">
    <location>
        <begin position="150"/>
        <end position="723"/>
    </location>
</feature>
<comment type="caution">
    <text evidence="4">The sequence shown here is derived from an EMBL/GenBank/DDBJ whole genome shotgun (WGS) entry which is preliminary data.</text>
</comment>
<dbReference type="Gene3D" id="3.90.70.10">
    <property type="entry name" value="Cysteine proteinases"/>
    <property type="match status" value="1"/>
</dbReference>
<dbReference type="GO" id="GO:0004843">
    <property type="term" value="F:cysteine-type deubiquitinase activity"/>
    <property type="evidence" value="ECO:0007669"/>
    <property type="project" value="UniProtKB-UniRule"/>
</dbReference>
<proteinExistence type="inferred from homology"/>
<dbReference type="InterPro" id="IPR038765">
    <property type="entry name" value="Papain-like_cys_pep_sf"/>
</dbReference>
<keyword evidence="1" id="KW-0788">Thiol protease</keyword>
<dbReference type="CDD" id="cd02662">
    <property type="entry name" value="Peptidase_C19F"/>
    <property type="match status" value="1"/>
</dbReference>
<keyword evidence="1" id="KW-0378">Hydrolase</keyword>
<evidence type="ECO:0000256" key="2">
    <source>
        <dbReference type="SAM" id="MobiDB-lite"/>
    </source>
</evidence>
<dbReference type="Pfam" id="PF00443">
    <property type="entry name" value="UCH"/>
    <property type="match status" value="1"/>
</dbReference>
<evidence type="ECO:0000256" key="1">
    <source>
        <dbReference type="RuleBase" id="RU366025"/>
    </source>
</evidence>
<feature type="compositionally biased region" description="Polar residues" evidence="2">
    <location>
        <begin position="636"/>
        <end position="658"/>
    </location>
</feature>
<dbReference type="PANTHER" id="PTHR24006:SF904">
    <property type="entry name" value="UBIQUITIN CARBOXYL-TERMINAL HYDROLASE 16"/>
    <property type="match status" value="1"/>
</dbReference>
<accession>A0A9W4US49</accession>
<dbReference type="GO" id="GO:0005634">
    <property type="term" value="C:nucleus"/>
    <property type="evidence" value="ECO:0007669"/>
    <property type="project" value="TreeGrafter"/>
</dbReference>
<dbReference type="PROSITE" id="PS50235">
    <property type="entry name" value="USP_3"/>
    <property type="match status" value="1"/>
</dbReference>
<dbReference type="EMBL" id="CAOQHR010000010">
    <property type="protein sequence ID" value="CAI6339971.1"/>
    <property type="molecule type" value="Genomic_DNA"/>
</dbReference>
<feature type="compositionally biased region" description="Basic and acidic residues" evidence="2">
    <location>
        <begin position="660"/>
        <end position="673"/>
    </location>
</feature>
<reference evidence="4" key="1">
    <citation type="submission" date="2023-01" db="EMBL/GenBank/DDBJ databases">
        <authorList>
            <person name="Van Ghelder C."/>
            <person name="Rancurel C."/>
        </authorList>
    </citation>
    <scope>NUCLEOTIDE SEQUENCE</scope>
    <source>
        <strain evidence="4">CNCM I-4278</strain>
    </source>
</reference>
<evidence type="ECO:0000313" key="5">
    <source>
        <dbReference type="Proteomes" id="UP001152607"/>
    </source>
</evidence>
<name>A0A9W4US49_9PLEO</name>
<dbReference type="AlphaFoldDB" id="A0A9W4US49"/>
<dbReference type="Proteomes" id="UP001152607">
    <property type="component" value="Unassembled WGS sequence"/>
</dbReference>
<dbReference type="PROSITE" id="PS00973">
    <property type="entry name" value="USP_2"/>
    <property type="match status" value="1"/>
</dbReference>
<feature type="compositionally biased region" description="Low complexity" evidence="2">
    <location>
        <begin position="597"/>
        <end position="608"/>
    </location>
</feature>
<dbReference type="EC" id="3.4.19.12" evidence="1"/>
<evidence type="ECO:0000259" key="3">
    <source>
        <dbReference type="PROSITE" id="PS50235"/>
    </source>
</evidence>
<feature type="region of interest" description="Disordered" evidence="2">
    <location>
        <begin position="553"/>
        <end position="683"/>
    </location>
</feature>